<dbReference type="InterPro" id="IPR056690">
    <property type="entry name" value="DUF7788"/>
</dbReference>
<name>A0A498JU97_MALDO</name>
<proteinExistence type="predicted"/>
<feature type="non-terminal residue" evidence="2">
    <location>
        <position position="1"/>
    </location>
</feature>
<protein>
    <recommendedName>
        <fullName evidence="1">DUF7788 domain-containing protein</fullName>
    </recommendedName>
</protein>
<evidence type="ECO:0000313" key="2">
    <source>
        <dbReference type="EMBL" id="RXH97112.1"/>
    </source>
</evidence>
<keyword evidence="3" id="KW-1185">Reference proteome</keyword>
<evidence type="ECO:0000259" key="1">
    <source>
        <dbReference type="Pfam" id="PF25043"/>
    </source>
</evidence>
<dbReference type="PANTHER" id="PTHR31373">
    <property type="entry name" value="OS06G0652100 PROTEIN"/>
    <property type="match status" value="1"/>
</dbReference>
<sequence>LCKVFFFKEIFLHDCVLLRWRLEAAGGGVRENQTIEWALRPRVALNIAEALYYCSSEGRPLYHDLNSYMVLFDEEWQSSALVFWIDEKRCVRAELLLFELFSVFRGVLHPCKPRFLGVLWKVIKLVSKVGSVTPVCEFWSIEKYTEKVKAEKSNIVGDALLPHEIISYANPWNFAQAAELQWKTMVEHFFSKQGNLNNCLAVCETASVYNCRHTIDTVVAWTLLLSELNEEPWKGKTINFSKSPQLRLIQGDQLSYKCEFVRRMEIDFQKVFDLILLEAVNANLKPEQMIKKVFVFTGIEYFDEATARRWDKAYPAIQGQDGEPRRWMEPRTYPGVTVLNGFSDDLLRLFLDNDGEIRPDFDMEAAI</sequence>
<dbReference type="Proteomes" id="UP000290289">
    <property type="component" value="Chromosome 6"/>
</dbReference>
<organism evidence="2 3">
    <name type="scientific">Malus domestica</name>
    <name type="common">Apple</name>
    <name type="synonym">Pyrus malus</name>
    <dbReference type="NCBI Taxonomy" id="3750"/>
    <lineage>
        <taxon>Eukaryota</taxon>
        <taxon>Viridiplantae</taxon>
        <taxon>Streptophyta</taxon>
        <taxon>Embryophyta</taxon>
        <taxon>Tracheophyta</taxon>
        <taxon>Spermatophyta</taxon>
        <taxon>Magnoliopsida</taxon>
        <taxon>eudicotyledons</taxon>
        <taxon>Gunneridae</taxon>
        <taxon>Pentapetalae</taxon>
        <taxon>rosids</taxon>
        <taxon>fabids</taxon>
        <taxon>Rosales</taxon>
        <taxon>Rosaceae</taxon>
        <taxon>Amygdaloideae</taxon>
        <taxon>Maleae</taxon>
        <taxon>Malus</taxon>
    </lineage>
</organism>
<comment type="caution">
    <text evidence="2">The sequence shown here is derived from an EMBL/GenBank/DDBJ whole genome shotgun (WGS) entry which is preliminary data.</text>
</comment>
<dbReference type="AlphaFoldDB" id="A0A498JU97"/>
<feature type="domain" description="DUF7788" evidence="1">
    <location>
        <begin position="198"/>
        <end position="318"/>
    </location>
</feature>
<accession>A0A498JU97</accession>
<reference evidence="2 3" key="1">
    <citation type="submission" date="2018-10" db="EMBL/GenBank/DDBJ databases">
        <title>A high-quality apple genome assembly.</title>
        <authorList>
            <person name="Hu J."/>
        </authorList>
    </citation>
    <scope>NUCLEOTIDE SEQUENCE [LARGE SCALE GENOMIC DNA]</scope>
    <source>
        <strain evidence="3">cv. HFTH1</strain>
        <tissue evidence="2">Young leaf</tissue>
    </source>
</reference>
<gene>
    <name evidence="2" type="ORF">DVH24_035780</name>
</gene>
<dbReference type="InterPro" id="IPR011205">
    <property type="entry name" value="UCP015417_vWA"/>
</dbReference>
<dbReference type="Pfam" id="PF25043">
    <property type="entry name" value="DUF7788"/>
    <property type="match status" value="1"/>
</dbReference>
<dbReference type="PANTHER" id="PTHR31373:SF17">
    <property type="entry name" value="OS06G0652100 PROTEIN"/>
    <property type="match status" value="1"/>
</dbReference>
<dbReference type="EMBL" id="RDQH01000332">
    <property type="protein sequence ID" value="RXH97112.1"/>
    <property type="molecule type" value="Genomic_DNA"/>
</dbReference>
<evidence type="ECO:0000313" key="3">
    <source>
        <dbReference type="Proteomes" id="UP000290289"/>
    </source>
</evidence>